<comment type="caution">
    <text evidence="12">The sequence shown here is derived from an EMBL/GenBank/DDBJ whole genome shotgun (WGS) entry which is preliminary data.</text>
</comment>
<comment type="subcellular location">
    <subcellularLocation>
        <location evidence="10">Cell membrane</location>
        <topology evidence="10">Single-pass membrane protein</topology>
    </subcellularLocation>
    <subcellularLocation>
        <location evidence="1">Membrane</location>
        <topology evidence="1">Single-pass membrane protein</topology>
    </subcellularLocation>
</comment>
<evidence type="ECO:0000256" key="5">
    <source>
        <dbReference type="ARBA" id="ARBA00022692"/>
    </source>
</evidence>
<keyword evidence="3 10" id="KW-1003">Cell membrane</keyword>
<dbReference type="RefSeq" id="WP_046153605.1">
    <property type="nucleotide sequence ID" value="NZ_CADFGU010000014.1"/>
</dbReference>
<dbReference type="NCBIfam" id="TIGR01410">
    <property type="entry name" value="tatB"/>
    <property type="match status" value="1"/>
</dbReference>
<dbReference type="GO" id="GO:0008320">
    <property type="term" value="F:protein transmembrane transporter activity"/>
    <property type="evidence" value="ECO:0007669"/>
    <property type="project" value="UniProtKB-UniRule"/>
</dbReference>
<keyword evidence="5 10" id="KW-0812">Transmembrane</keyword>
<keyword evidence="8 10" id="KW-0811">Translocation</keyword>
<feature type="region of interest" description="Disordered" evidence="11">
    <location>
        <begin position="109"/>
        <end position="142"/>
    </location>
</feature>
<dbReference type="InterPro" id="IPR018448">
    <property type="entry name" value="TatB"/>
</dbReference>
<dbReference type="Gene3D" id="1.20.5.3310">
    <property type="match status" value="1"/>
</dbReference>
<evidence type="ECO:0000256" key="3">
    <source>
        <dbReference type="ARBA" id="ARBA00022475"/>
    </source>
</evidence>
<evidence type="ECO:0000256" key="9">
    <source>
        <dbReference type="ARBA" id="ARBA00023136"/>
    </source>
</evidence>
<sequence length="242" mass="25947">MLDLGLSKLAIIGVVALVVIGPERLPRVARAAGLLLGRAQRYINDVKAEVAREMDMSDLKAAKSQFEDAARDMHGSVNTHMRATEESLRGVGASMKEAESSLNDTWRSLSPDPAPGTQAALSTHTGESSHIGGGLNPSGYSVYDETDTGATIPFGGSSLPAAEHAANLAASDLRDAAARENDGLRYRAGPLPARRRNWRVKQATQPVWYKRAQGIRSQLQSGAARVARHRAVDSSRPPTRFL</sequence>
<dbReference type="EMBL" id="LAQU01000022">
    <property type="protein sequence ID" value="KKB62284.1"/>
    <property type="molecule type" value="Genomic_DNA"/>
</dbReference>
<name>A0A0F5JXC2_9BURK</name>
<reference evidence="12 13" key="1">
    <citation type="submission" date="2015-03" db="EMBL/GenBank/DDBJ databases">
        <title>Draft Genome Sequence of Burkholderia andropogonis type strain ICMP2807, isolated from Sorghum bicolor.</title>
        <authorList>
            <person name="Lopes-Santos L."/>
            <person name="Castro D.B."/>
            <person name="Ottoboni L.M."/>
            <person name="Park D."/>
            <person name="Weirc B.S."/>
            <person name="Destefano S.A."/>
        </authorList>
    </citation>
    <scope>NUCLEOTIDE SEQUENCE [LARGE SCALE GENOMIC DNA]</scope>
    <source>
        <strain evidence="12 13">ICMP2807</strain>
    </source>
</reference>
<evidence type="ECO:0000313" key="13">
    <source>
        <dbReference type="Proteomes" id="UP000033618"/>
    </source>
</evidence>
<dbReference type="AlphaFoldDB" id="A0A0F5JXC2"/>
<comment type="similarity">
    <text evidence="10">Belongs to the TatB family.</text>
</comment>
<dbReference type="STRING" id="28092.WM40_18535"/>
<evidence type="ECO:0000256" key="10">
    <source>
        <dbReference type="HAMAP-Rule" id="MF_00237"/>
    </source>
</evidence>
<keyword evidence="13" id="KW-1185">Reference proteome</keyword>
<organism evidence="12 13">
    <name type="scientific">Robbsia andropogonis</name>
    <dbReference type="NCBI Taxonomy" id="28092"/>
    <lineage>
        <taxon>Bacteria</taxon>
        <taxon>Pseudomonadati</taxon>
        <taxon>Pseudomonadota</taxon>
        <taxon>Betaproteobacteria</taxon>
        <taxon>Burkholderiales</taxon>
        <taxon>Burkholderiaceae</taxon>
        <taxon>Robbsia</taxon>
    </lineage>
</organism>
<dbReference type="Pfam" id="PF02416">
    <property type="entry name" value="TatA_B_E"/>
    <property type="match status" value="1"/>
</dbReference>
<evidence type="ECO:0000256" key="1">
    <source>
        <dbReference type="ARBA" id="ARBA00004167"/>
    </source>
</evidence>
<keyword evidence="2 10" id="KW-0813">Transport</keyword>
<dbReference type="PATRIC" id="fig|28092.6.peg.4348"/>
<evidence type="ECO:0000256" key="11">
    <source>
        <dbReference type="SAM" id="MobiDB-lite"/>
    </source>
</evidence>
<evidence type="ECO:0000256" key="2">
    <source>
        <dbReference type="ARBA" id="ARBA00022448"/>
    </source>
</evidence>
<proteinExistence type="inferred from homology"/>
<keyword evidence="7 10" id="KW-1133">Transmembrane helix</keyword>
<comment type="subunit">
    <text evidence="10">The Tat system comprises two distinct complexes: a TatABC complex, containing multiple copies of TatA, TatB and TatC subunits, and a separate TatA complex, containing only TatA subunits. Substrates initially bind to the TatABC complex, which probably triggers association of the separate TatA complex to form the active translocon.</text>
</comment>
<accession>A0A0F5JXC2</accession>
<dbReference type="InterPro" id="IPR003369">
    <property type="entry name" value="TatA/B/E"/>
</dbReference>
<keyword evidence="4" id="KW-0997">Cell inner membrane</keyword>
<evidence type="ECO:0000256" key="8">
    <source>
        <dbReference type="ARBA" id="ARBA00023010"/>
    </source>
</evidence>
<dbReference type="HAMAP" id="MF_00237">
    <property type="entry name" value="TatB"/>
    <property type="match status" value="1"/>
</dbReference>
<dbReference type="PANTHER" id="PTHR33162:SF1">
    <property type="entry name" value="SEC-INDEPENDENT PROTEIN TRANSLOCASE PROTEIN TATA, CHLOROPLASTIC"/>
    <property type="match status" value="1"/>
</dbReference>
<keyword evidence="6 10" id="KW-0653">Protein transport</keyword>
<feature type="compositionally biased region" description="Polar residues" evidence="11">
    <location>
        <begin position="119"/>
        <end position="128"/>
    </location>
</feature>
<protein>
    <recommendedName>
        <fullName evidence="10">Sec-independent protein translocase protein TatB</fullName>
    </recommendedName>
</protein>
<gene>
    <name evidence="10" type="primary">tatB</name>
    <name evidence="12" type="ORF">WM40_18535</name>
</gene>
<dbReference type="Proteomes" id="UP000033618">
    <property type="component" value="Unassembled WGS sequence"/>
</dbReference>
<dbReference type="GO" id="GO:0033281">
    <property type="term" value="C:TAT protein transport complex"/>
    <property type="evidence" value="ECO:0007669"/>
    <property type="project" value="UniProtKB-UniRule"/>
</dbReference>
<evidence type="ECO:0000256" key="4">
    <source>
        <dbReference type="ARBA" id="ARBA00022519"/>
    </source>
</evidence>
<evidence type="ECO:0000313" key="12">
    <source>
        <dbReference type="EMBL" id="KKB62284.1"/>
    </source>
</evidence>
<dbReference type="PRINTS" id="PR01506">
    <property type="entry name" value="TATBPROTEIN"/>
</dbReference>
<comment type="function">
    <text evidence="10">Part of the twin-arginine translocation (Tat) system that transports large folded proteins containing a characteristic twin-arginine motif in their signal peptide across membranes. Together with TatC, TatB is part of a receptor directly interacting with Tat signal peptides. TatB may form an oligomeric binding site that transiently accommodates folded Tat precursor proteins before their translocation.</text>
</comment>
<evidence type="ECO:0000256" key="6">
    <source>
        <dbReference type="ARBA" id="ARBA00022927"/>
    </source>
</evidence>
<dbReference type="PANTHER" id="PTHR33162">
    <property type="entry name" value="SEC-INDEPENDENT PROTEIN TRANSLOCASE PROTEIN TATA, CHLOROPLASTIC"/>
    <property type="match status" value="1"/>
</dbReference>
<dbReference type="GO" id="GO:0043953">
    <property type="term" value="P:protein transport by the Tat complex"/>
    <property type="evidence" value="ECO:0007669"/>
    <property type="project" value="UniProtKB-UniRule"/>
</dbReference>
<keyword evidence="9 10" id="KW-0472">Membrane</keyword>
<evidence type="ECO:0000256" key="7">
    <source>
        <dbReference type="ARBA" id="ARBA00022989"/>
    </source>
</evidence>